<dbReference type="Gene3D" id="2.120.10.30">
    <property type="entry name" value="TolB, C-terminal domain"/>
    <property type="match status" value="1"/>
</dbReference>
<sequence length="415" mass="45954">MNERGRGNHEPSYQEHPGSVSTDNGLEARISRFLHKEAGKIHFTPALRHHIIRKISSQHPVRRNYVAVIVIVSAATLILTLSGLIYFMIHSAAQAGIHYNVSKVIAVAPELANGGLLLSLDPTERHIVYQPVSQSGVLYTADLINPIQSNTLAMRDARDMAWAPDGSALVATVAPANTVHPLLALVSERQYMRLLGHNNALAANWSPDNADEIMFAQQQNRKTQLWSIKTSGAPRTLRISLQEQLLIQHMGWSSDGRYLALVVTQNGGVTKETLDQPARAIYVMDFQTHKLTNLVAPGNFTIGRVAWSPTTYELAYEQIGTNQKIVLQTVNVTKPDKHTSIVPQHQLAGWSWSTDGRALVYSDGGKLTAYIFHGEPITFSHQKQFISPFWLKNGQILCMDITNGKGKLTLLTPQK</sequence>
<evidence type="ECO:0000313" key="4">
    <source>
        <dbReference type="Proteomes" id="UP000635565"/>
    </source>
</evidence>
<dbReference type="PANTHER" id="PTHR36842:SF1">
    <property type="entry name" value="PROTEIN TOLB"/>
    <property type="match status" value="1"/>
</dbReference>
<keyword evidence="2" id="KW-0812">Transmembrane</keyword>
<keyword evidence="2" id="KW-1133">Transmembrane helix</keyword>
<feature type="region of interest" description="Disordered" evidence="1">
    <location>
        <begin position="1"/>
        <end position="23"/>
    </location>
</feature>
<dbReference type="PANTHER" id="PTHR36842">
    <property type="entry name" value="PROTEIN TOLB HOMOLOG"/>
    <property type="match status" value="1"/>
</dbReference>
<gene>
    <name evidence="3" type="ORF">KSZ_21560</name>
</gene>
<dbReference type="RefSeq" id="WP_201361790.1">
    <property type="nucleotide sequence ID" value="NZ_BNJJ01000005.1"/>
</dbReference>
<dbReference type="EMBL" id="BNJJ01000005">
    <property type="protein sequence ID" value="GHO84150.1"/>
    <property type="molecule type" value="Genomic_DNA"/>
</dbReference>
<feature type="transmembrane region" description="Helical" evidence="2">
    <location>
        <begin position="65"/>
        <end position="89"/>
    </location>
</feature>
<evidence type="ECO:0000313" key="3">
    <source>
        <dbReference type="EMBL" id="GHO84150.1"/>
    </source>
</evidence>
<proteinExistence type="predicted"/>
<keyword evidence="4" id="KW-1185">Reference proteome</keyword>
<organism evidence="3 4">
    <name type="scientific">Dictyobacter formicarum</name>
    <dbReference type="NCBI Taxonomy" id="2778368"/>
    <lineage>
        <taxon>Bacteria</taxon>
        <taxon>Bacillati</taxon>
        <taxon>Chloroflexota</taxon>
        <taxon>Ktedonobacteria</taxon>
        <taxon>Ktedonobacterales</taxon>
        <taxon>Dictyobacteraceae</taxon>
        <taxon>Dictyobacter</taxon>
    </lineage>
</organism>
<dbReference type="InterPro" id="IPR011042">
    <property type="entry name" value="6-blade_b-propeller_TolB-like"/>
</dbReference>
<evidence type="ECO:0008006" key="5">
    <source>
        <dbReference type="Google" id="ProtNLM"/>
    </source>
</evidence>
<keyword evidence="2" id="KW-0472">Membrane</keyword>
<accession>A0ABQ3VED3</accession>
<comment type="caution">
    <text evidence="3">The sequence shown here is derived from an EMBL/GenBank/DDBJ whole genome shotgun (WGS) entry which is preliminary data.</text>
</comment>
<reference evidence="3 4" key="1">
    <citation type="journal article" date="2021" name="Int. J. Syst. Evol. Microbiol.">
        <title>Reticulibacter mediterranei gen. nov., sp. nov., within the new family Reticulibacteraceae fam. nov., and Ktedonospora formicarum gen. nov., sp. nov., Ktedonobacter robiniae sp. nov., Dictyobacter formicarum sp. nov. and Dictyobacter arantiisoli sp. nov., belonging to the class Ktedonobacteria.</title>
        <authorList>
            <person name="Yabe S."/>
            <person name="Zheng Y."/>
            <person name="Wang C.M."/>
            <person name="Sakai Y."/>
            <person name="Abe K."/>
            <person name="Yokota A."/>
            <person name="Donadio S."/>
            <person name="Cavaletti L."/>
            <person name="Monciardini P."/>
        </authorList>
    </citation>
    <scope>NUCLEOTIDE SEQUENCE [LARGE SCALE GENOMIC DNA]</scope>
    <source>
        <strain evidence="3 4">SOSP1-9</strain>
    </source>
</reference>
<protein>
    <recommendedName>
        <fullName evidence="5">Anaphase-promoting complex subunit 4 WD40 domain-containing protein</fullName>
    </recommendedName>
</protein>
<name>A0ABQ3VED3_9CHLR</name>
<feature type="compositionally biased region" description="Basic and acidic residues" evidence="1">
    <location>
        <begin position="1"/>
        <end position="13"/>
    </location>
</feature>
<evidence type="ECO:0000256" key="1">
    <source>
        <dbReference type="SAM" id="MobiDB-lite"/>
    </source>
</evidence>
<dbReference type="Proteomes" id="UP000635565">
    <property type="component" value="Unassembled WGS sequence"/>
</dbReference>
<dbReference type="SUPFAM" id="SSF82171">
    <property type="entry name" value="DPP6 N-terminal domain-like"/>
    <property type="match status" value="1"/>
</dbReference>
<evidence type="ECO:0000256" key="2">
    <source>
        <dbReference type="SAM" id="Phobius"/>
    </source>
</evidence>